<dbReference type="AlphaFoldDB" id="A0A8J2KCM1"/>
<sequence>MTVYTDLANVFRDGKITSQETNITFLEFSASPWCRREINPVDKLRMNEHKLKTEDRQLFKDFGITFLFTELLGL</sequence>
<organism evidence="1 2">
    <name type="scientific">Allacma fusca</name>
    <dbReference type="NCBI Taxonomy" id="39272"/>
    <lineage>
        <taxon>Eukaryota</taxon>
        <taxon>Metazoa</taxon>
        <taxon>Ecdysozoa</taxon>
        <taxon>Arthropoda</taxon>
        <taxon>Hexapoda</taxon>
        <taxon>Collembola</taxon>
        <taxon>Symphypleona</taxon>
        <taxon>Sminthuridae</taxon>
        <taxon>Allacma</taxon>
    </lineage>
</organism>
<comment type="caution">
    <text evidence="1">The sequence shown here is derived from an EMBL/GenBank/DDBJ whole genome shotgun (WGS) entry which is preliminary data.</text>
</comment>
<keyword evidence="2" id="KW-1185">Reference proteome</keyword>
<gene>
    <name evidence="1" type="ORF">AFUS01_LOCUS25946</name>
</gene>
<protein>
    <submittedName>
        <fullName evidence="1">Uncharacterized protein</fullName>
    </submittedName>
</protein>
<dbReference type="Proteomes" id="UP000708208">
    <property type="component" value="Unassembled WGS sequence"/>
</dbReference>
<accession>A0A8J2KCM1</accession>
<evidence type="ECO:0000313" key="1">
    <source>
        <dbReference type="EMBL" id="CAG7815251.1"/>
    </source>
</evidence>
<evidence type="ECO:0000313" key="2">
    <source>
        <dbReference type="Proteomes" id="UP000708208"/>
    </source>
</evidence>
<dbReference type="EMBL" id="CAJVCH010340225">
    <property type="protein sequence ID" value="CAG7815251.1"/>
    <property type="molecule type" value="Genomic_DNA"/>
</dbReference>
<proteinExistence type="predicted"/>
<name>A0A8J2KCM1_9HEXA</name>
<reference evidence="1" key="1">
    <citation type="submission" date="2021-06" db="EMBL/GenBank/DDBJ databases">
        <authorList>
            <person name="Hodson N. C."/>
            <person name="Mongue J. A."/>
            <person name="Jaron S. K."/>
        </authorList>
    </citation>
    <scope>NUCLEOTIDE SEQUENCE</scope>
</reference>